<dbReference type="Gene3D" id="3.30.565.10">
    <property type="entry name" value="Histidine kinase-like ATPase, C-terminal domain"/>
    <property type="match status" value="1"/>
</dbReference>
<dbReference type="InterPro" id="IPR004358">
    <property type="entry name" value="Sig_transdc_His_kin-like_C"/>
</dbReference>
<keyword evidence="7 15" id="KW-0808">Transferase</keyword>
<reference evidence="19" key="1">
    <citation type="journal article" date="2019" name="Int. J. Syst. Evol. Microbiol.">
        <title>The Global Catalogue of Microorganisms (GCM) 10K type strain sequencing project: providing services to taxonomists for standard genome sequencing and annotation.</title>
        <authorList>
            <consortium name="The Broad Institute Genomics Platform"/>
            <consortium name="The Broad Institute Genome Sequencing Center for Infectious Disease"/>
            <person name="Wu L."/>
            <person name="Ma J."/>
        </authorList>
    </citation>
    <scope>NUCLEOTIDE SEQUENCE [LARGE SCALE GENOMIC DNA]</scope>
    <source>
        <strain evidence="19">CGMCC 1.10759</strain>
    </source>
</reference>
<dbReference type="InterPro" id="IPR036890">
    <property type="entry name" value="HATPase_C_sf"/>
</dbReference>
<keyword evidence="10 15" id="KW-0418">Kinase</keyword>
<dbReference type="PANTHER" id="PTHR45436">
    <property type="entry name" value="SENSOR HISTIDINE KINASE YKOH"/>
    <property type="match status" value="1"/>
</dbReference>
<dbReference type="Gene3D" id="6.10.340.10">
    <property type="match status" value="1"/>
</dbReference>
<evidence type="ECO:0000256" key="11">
    <source>
        <dbReference type="ARBA" id="ARBA00022840"/>
    </source>
</evidence>
<dbReference type="InterPro" id="IPR006290">
    <property type="entry name" value="CztS_silS_copS"/>
</dbReference>
<dbReference type="SUPFAM" id="SSF158472">
    <property type="entry name" value="HAMP domain-like"/>
    <property type="match status" value="1"/>
</dbReference>
<keyword evidence="6" id="KW-0597">Phosphoprotein</keyword>
<sequence>MPDVPAKKSAGSSTWSIAARITALITVSGFGILLAGGLFLYWTLARSLDDETARFLADKVFVLRAIIHDRPHDMAAFDEETRLEGAARRFSRYYVRVLDEQRQLIVETPDMSKLIEPAAFSSEVAAPEEMREIKVGNRTLALMTTRAPTTDGKSWQVQFALDVSNKEALLERYRRNLLIVLLAGLATSALAGYAIARRGLAPLDSITRAAGAISARNLDRRVSSQAWPKELTALAGAFDQMLERLEDSFRRLSQFSADIAHELRTPVTNFLTESQVTLSQPRSVEEYRQVLESGIEEFASLARMIDSLLFLARADQVDGRLERIELDASKEVENVIEFHRANAEENGVSLAVEGNAPVYANSLLFQRAISNLLSNAVRHTPKDGRVTVGIATVEGGSTTICVRDTGSGIAAEHLPHLFDRFYRADPSRSQRTGGFGLGLALVQSIMTLHGGAARLASEVGKGTEITLTFPGKRDL</sequence>
<protein>
    <recommendedName>
        <fullName evidence="15">Sensor protein</fullName>
        <ecNumber evidence="15">2.7.13.3</ecNumber>
    </recommendedName>
</protein>
<evidence type="ECO:0000256" key="1">
    <source>
        <dbReference type="ARBA" id="ARBA00000085"/>
    </source>
</evidence>
<dbReference type="NCBIfam" id="TIGR01386">
    <property type="entry name" value="cztS_silS_copS"/>
    <property type="match status" value="1"/>
</dbReference>
<dbReference type="SMART" id="SM00304">
    <property type="entry name" value="HAMP"/>
    <property type="match status" value="1"/>
</dbReference>
<keyword evidence="4 15" id="KW-1003">Cell membrane</keyword>
<dbReference type="SMART" id="SM00388">
    <property type="entry name" value="HisKA"/>
    <property type="match status" value="1"/>
</dbReference>
<keyword evidence="14 15" id="KW-0472">Membrane</keyword>
<accession>A0ABV8SYA8</accession>
<dbReference type="SUPFAM" id="SSF55874">
    <property type="entry name" value="ATPase domain of HSP90 chaperone/DNA topoisomerase II/histidine kinase"/>
    <property type="match status" value="1"/>
</dbReference>
<dbReference type="Pfam" id="PF02518">
    <property type="entry name" value="HATPase_c"/>
    <property type="match status" value="1"/>
</dbReference>
<feature type="transmembrane region" description="Helical" evidence="15">
    <location>
        <begin position="176"/>
        <end position="196"/>
    </location>
</feature>
<evidence type="ECO:0000256" key="4">
    <source>
        <dbReference type="ARBA" id="ARBA00022475"/>
    </source>
</evidence>
<evidence type="ECO:0000256" key="2">
    <source>
        <dbReference type="ARBA" id="ARBA00004141"/>
    </source>
</evidence>
<dbReference type="GO" id="GO:0004673">
    <property type="term" value="F:protein histidine kinase activity"/>
    <property type="evidence" value="ECO:0007669"/>
    <property type="project" value="UniProtKB-EC"/>
</dbReference>
<keyword evidence="11 15" id="KW-0067">ATP-binding</keyword>
<dbReference type="Pfam" id="PF00672">
    <property type="entry name" value="HAMP"/>
    <property type="match status" value="1"/>
</dbReference>
<evidence type="ECO:0000259" key="17">
    <source>
        <dbReference type="PROSITE" id="PS50885"/>
    </source>
</evidence>
<dbReference type="InterPro" id="IPR003594">
    <property type="entry name" value="HATPase_dom"/>
</dbReference>
<feature type="domain" description="HAMP" evidence="17">
    <location>
        <begin position="197"/>
        <end position="250"/>
    </location>
</feature>
<proteinExistence type="predicted"/>
<evidence type="ECO:0000256" key="10">
    <source>
        <dbReference type="ARBA" id="ARBA00022777"/>
    </source>
</evidence>
<keyword evidence="9 15" id="KW-0547">Nucleotide-binding</keyword>
<dbReference type="Pfam" id="PF00512">
    <property type="entry name" value="HisKA"/>
    <property type="match status" value="1"/>
</dbReference>
<comment type="caution">
    <text evidence="18">The sequence shown here is derived from an EMBL/GenBank/DDBJ whole genome shotgun (WGS) entry which is preliminary data.</text>
</comment>
<evidence type="ECO:0000256" key="7">
    <source>
        <dbReference type="ARBA" id="ARBA00022679"/>
    </source>
</evidence>
<evidence type="ECO:0000256" key="3">
    <source>
        <dbReference type="ARBA" id="ARBA00004533"/>
    </source>
</evidence>
<organism evidence="18 19">
    <name type="scientific">Steroidobacter flavus</name>
    <dbReference type="NCBI Taxonomy" id="1842136"/>
    <lineage>
        <taxon>Bacteria</taxon>
        <taxon>Pseudomonadati</taxon>
        <taxon>Pseudomonadota</taxon>
        <taxon>Gammaproteobacteria</taxon>
        <taxon>Steroidobacterales</taxon>
        <taxon>Steroidobacteraceae</taxon>
        <taxon>Steroidobacter</taxon>
    </lineage>
</organism>
<dbReference type="RefSeq" id="WP_380602063.1">
    <property type="nucleotide sequence ID" value="NZ_JBHSDU010000014.1"/>
</dbReference>
<dbReference type="InterPro" id="IPR036097">
    <property type="entry name" value="HisK_dim/P_sf"/>
</dbReference>
<comment type="subcellular location">
    <subcellularLocation>
        <location evidence="3 15">Cell inner membrane</location>
    </subcellularLocation>
    <subcellularLocation>
        <location evidence="2">Membrane</location>
        <topology evidence="2">Multi-pass membrane protein</topology>
    </subcellularLocation>
</comment>
<dbReference type="PANTHER" id="PTHR45436:SF15">
    <property type="entry name" value="SENSOR HISTIDINE KINASE CUSS"/>
    <property type="match status" value="1"/>
</dbReference>
<keyword evidence="5 15" id="KW-0997">Cell inner membrane</keyword>
<dbReference type="Proteomes" id="UP001595904">
    <property type="component" value="Unassembled WGS sequence"/>
</dbReference>
<keyword evidence="13 15" id="KW-0902">Two-component regulatory system</keyword>
<evidence type="ECO:0000256" key="12">
    <source>
        <dbReference type="ARBA" id="ARBA00022989"/>
    </source>
</evidence>
<evidence type="ECO:0000256" key="5">
    <source>
        <dbReference type="ARBA" id="ARBA00022519"/>
    </source>
</evidence>
<gene>
    <name evidence="18" type="ORF">ACFPN2_25990</name>
</gene>
<dbReference type="CDD" id="cd06225">
    <property type="entry name" value="HAMP"/>
    <property type="match status" value="1"/>
</dbReference>
<dbReference type="PROSITE" id="PS50109">
    <property type="entry name" value="HIS_KIN"/>
    <property type="match status" value="1"/>
</dbReference>
<feature type="transmembrane region" description="Helical" evidence="15">
    <location>
        <begin position="17"/>
        <end position="44"/>
    </location>
</feature>
<dbReference type="EC" id="2.7.13.3" evidence="15"/>
<evidence type="ECO:0000256" key="6">
    <source>
        <dbReference type="ARBA" id="ARBA00022553"/>
    </source>
</evidence>
<feature type="domain" description="Histidine kinase" evidence="16">
    <location>
        <begin position="258"/>
        <end position="473"/>
    </location>
</feature>
<evidence type="ECO:0000256" key="13">
    <source>
        <dbReference type="ARBA" id="ARBA00023012"/>
    </source>
</evidence>
<keyword evidence="12 15" id="KW-1133">Transmembrane helix</keyword>
<dbReference type="InterPro" id="IPR050428">
    <property type="entry name" value="TCS_sensor_his_kinase"/>
</dbReference>
<name>A0ABV8SYA8_9GAMM</name>
<comment type="function">
    <text evidence="15">Member of a two-component regulatory system.</text>
</comment>
<dbReference type="SMART" id="SM00387">
    <property type="entry name" value="HATPase_c"/>
    <property type="match status" value="1"/>
</dbReference>
<dbReference type="PRINTS" id="PR00344">
    <property type="entry name" value="BCTRLSENSOR"/>
</dbReference>
<dbReference type="InterPro" id="IPR005467">
    <property type="entry name" value="His_kinase_dom"/>
</dbReference>
<dbReference type="CDD" id="cd00082">
    <property type="entry name" value="HisKA"/>
    <property type="match status" value="1"/>
</dbReference>
<dbReference type="PROSITE" id="PS50885">
    <property type="entry name" value="HAMP"/>
    <property type="match status" value="1"/>
</dbReference>
<evidence type="ECO:0000256" key="8">
    <source>
        <dbReference type="ARBA" id="ARBA00022692"/>
    </source>
</evidence>
<dbReference type="Gene3D" id="1.10.287.130">
    <property type="match status" value="1"/>
</dbReference>
<evidence type="ECO:0000313" key="18">
    <source>
        <dbReference type="EMBL" id="MFC4312561.1"/>
    </source>
</evidence>
<keyword evidence="8 15" id="KW-0812">Transmembrane</keyword>
<dbReference type="EMBL" id="JBHSDU010000014">
    <property type="protein sequence ID" value="MFC4312561.1"/>
    <property type="molecule type" value="Genomic_DNA"/>
</dbReference>
<comment type="catalytic activity">
    <reaction evidence="1 15">
        <text>ATP + protein L-histidine = ADP + protein N-phospho-L-histidine.</text>
        <dbReference type="EC" id="2.7.13.3"/>
    </reaction>
</comment>
<dbReference type="CDD" id="cd00075">
    <property type="entry name" value="HATPase"/>
    <property type="match status" value="1"/>
</dbReference>
<dbReference type="InterPro" id="IPR003661">
    <property type="entry name" value="HisK_dim/P_dom"/>
</dbReference>
<dbReference type="SUPFAM" id="SSF47384">
    <property type="entry name" value="Homodimeric domain of signal transducing histidine kinase"/>
    <property type="match status" value="1"/>
</dbReference>
<evidence type="ECO:0000259" key="16">
    <source>
        <dbReference type="PROSITE" id="PS50109"/>
    </source>
</evidence>
<keyword evidence="19" id="KW-1185">Reference proteome</keyword>
<evidence type="ECO:0000313" key="19">
    <source>
        <dbReference type="Proteomes" id="UP001595904"/>
    </source>
</evidence>
<evidence type="ECO:0000256" key="14">
    <source>
        <dbReference type="ARBA" id="ARBA00023136"/>
    </source>
</evidence>
<dbReference type="InterPro" id="IPR003660">
    <property type="entry name" value="HAMP_dom"/>
</dbReference>
<evidence type="ECO:0000256" key="9">
    <source>
        <dbReference type="ARBA" id="ARBA00022741"/>
    </source>
</evidence>
<evidence type="ECO:0000256" key="15">
    <source>
        <dbReference type="RuleBase" id="RU364088"/>
    </source>
</evidence>